<proteinExistence type="predicted"/>
<organism evidence="1 2">
    <name type="scientific">Araneus ventricosus</name>
    <name type="common">Orbweaver spider</name>
    <name type="synonym">Epeira ventricosa</name>
    <dbReference type="NCBI Taxonomy" id="182803"/>
    <lineage>
        <taxon>Eukaryota</taxon>
        <taxon>Metazoa</taxon>
        <taxon>Ecdysozoa</taxon>
        <taxon>Arthropoda</taxon>
        <taxon>Chelicerata</taxon>
        <taxon>Arachnida</taxon>
        <taxon>Araneae</taxon>
        <taxon>Araneomorphae</taxon>
        <taxon>Entelegynae</taxon>
        <taxon>Araneoidea</taxon>
        <taxon>Araneidae</taxon>
        <taxon>Araneus</taxon>
    </lineage>
</organism>
<sequence length="139" mass="15173">MLLCLFPHLLVLCLFPTSFQFLVYFIFLSSVSIPQPLCPFPSAPCVHSPSSCSPFPTLSAPVSIPHLFSSCVYSPTFHAPVSIPHLFCYLPVQITSPSYIPESVTTPLLLQSLESVPPSLSVPVSVLKLLHIIECFSKA</sequence>
<gene>
    <name evidence="1" type="ORF">AVEN_211591_1</name>
</gene>
<accession>A0A4Y2LGY5</accession>
<dbReference type="AlphaFoldDB" id="A0A4Y2LGY5"/>
<name>A0A4Y2LGY5_ARAVE</name>
<evidence type="ECO:0000313" key="2">
    <source>
        <dbReference type="Proteomes" id="UP000499080"/>
    </source>
</evidence>
<reference evidence="1 2" key="1">
    <citation type="journal article" date="2019" name="Sci. Rep.">
        <title>Orb-weaving spider Araneus ventricosus genome elucidates the spidroin gene catalogue.</title>
        <authorList>
            <person name="Kono N."/>
            <person name="Nakamura H."/>
            <person name="Ohtoshi R."/>
            <person name="Moran D.A.P."/>
            <person name="Shinohara A."/>
            <person name="Yoshida Y."/>
            <person name="Fujiwara M."/>
            <person name="Mori M."/>
            <person name="Tomita M."/>
            <person name="Arakawa K."/>
        </authorList>
    </citation>
    <scope>NUCLEOTIDE SEQUENCE [LARGE SCALE GENOMIC DNA]</scope>
</reference>
<protein>
    <submittedName>
        <fullName evidence="1">Uncharacterized protein</fullName>
    </submittedName>
</protein>
<comment type="caution">
    <text evidence="1">The sequence shown here is derived from an EMBL/GenBank/DDBJ whole genome shotgun (WGS) entry which is preliminary data.</text>
</comment>
<keyword evidence="2" id="KW-1185">Reference proteome</keyword>
<dbReference type="Proteomes" id="UP000499080">
    <property type="component" value="Unassembled WGS sequence"/>
</dbReference>
<dbReference type="EMBL" id="BGPR01005859">
    <property type="protein sequence ID" value="GBN14061.1"/>
    <property type="molecule type" value="Genomic_DNA"/>
</dbReference>
<evidence type="ECO:0000313" key="1">
    <source>
        <dbReference type="EMBL" id="GBN14061.1"/>
    </source>
</evidence>